<dbReference type="PANTHER" id="PTHR36440">
    <property type="entry name" value="PUTATIVE (AFU_ORTHOLOGUE AFUA_8G07350)-RELATED"/>
    <property type="match status" value="1"/>
</dbReference>
<dbReference type="InterPro" id="IPR053146">
    <property type="entry name" value="QDO-like"/>
</dbReference>
<dbReference type="Proteomes" id="UP000662111">
    <property type="component" value="Unassembled WGS sequence"/>
</dbReference>
<sequence>MIVTLAVRTGSLMASNLEGVAVSSVFFLDSGGEQVTALGSTYQLKTDGTQVAMAYSAMEEEFWGETTPLHTHPHAEETFYVLSGRVEVWADETPVSASAGAFIVVPRGTAHGLRRLSDEPVRMLTLISPPGFEKIFADVARIGEEELLADPDRLLALAEKHGTKILGDYPVPGHA</sequence>
<gene>
    <name evidence="2" type="ORF">GCM10011509_35550</name>
</gene>
<proteinExistence type="predicted"/>
<reference evidence="3" key="1">
    <citation type="journal article" date="2019" name="Int. J. Syst. Evol. Microbiol.">
        <title>The Global Catalogue of Microorganisms (GCM) 10K type strain sequencing project: providing services to taxonomists for standard genome sequencing and annotation.</title>
        <authorList>
            <consortium name="The Broad Institute Genomics Platform"/>
            <consortium name="The Broad Institute Genome Sequencing Center for Infectious Disease"/>
            <person name="Wu L."/>
            <person name="Ma J."/>
        </authorList>
    </citation>
    <scope>NUCLEOTIDE SEQUENCE [LARGE SCALE GENOMIC DNA]</scope>
    <source>
        <strain evidence="3">CGMCC 1.5362</strain>
    </source>
</reference>
<evidence type="ECO:0000313" key="2">
    <source>
        <dbReference type="EMBL" id="GGK83913.1"/>
    </source>
</evidence>
<organism evidence="2 3">
    <name type="scientific">Ornithinimicrobium pekingense</name>
    <dbReference type="NCBI Taxonomy" id="384677"/>
    <lineage>
        <taxon>Bacteria</taxon>
        <taxon>Bacillati</taxon>
        <taxon>Actinomycetota</taxon>
        <taxon>Actinomycetes</taxon>
        <taxon>Micrococcales</taxon>
        <taxon>Ornithinimicrobiaceae</taxon>
        <taxon>Ornithinimicrobium</taxon>
    </lineage>
</organism>
<dbReference type="PANTHER" id="PTHR36440:SF1">
    <property type="entry name" value="PUTATIVE (AFU_ORTHOLOGUE AFUA_8G07350)-RELATED"/>
    <property type="match status" value="1"/>
</dbReference>
<dbReference type="InterPro" id="IPR014710">
    <property type="entry name" value="RmlC-like_jellyroll"/>
</dbReference>
<protein>
    <recommendedName>
        <fullName evidence="1">Cupin type-2 domain-containing protein</fullName>
    </recommendedName>
</protein>
<dbReference type="Pfam" id="PF07883">
    <property type="entry name" value="Cupin_2"/>
    <property type="match status" value="1"/>
</dbReference>
<dbReference type="Gene3D" id="2.60.120.10">
    <property type="entry name" value="Jelly Rolls"/>
    <property type="match status" value="1"/>
</dbReference>
<name>A0ABQ2FCL9_9MICO</name>
<comment type="caution">
    <text evidence="2">The sequence shown here is derived from an EMBL/GenBank/DDBJ whole genome shotgun (WGS) entry which is preliminary data.</text>
</comment>
<evidence type="ECO:0000259" key="1">
    <source>
        <dbReference type="Pfam" id="PF07883"/>
    </source>
</evidence>
<keyword evidence="3" id="KW-1185">Reference proteome</keyword>
<dbReference type="SUPFAM" id="SSF51182">
    <property type="entry name" value="RmlC-like cupins"/>
    <property type="match status" value="1"/>
</dbReference>
<feature type="domain" description="Cupin type-2" evidence="1">
    <location>
        <begin position="64"/>
        <end position="126"/>
    </location>
</feature>
<evidence type="ECO:0000313" key="3">
    <source>
        <dbReference type="Proteomes" id="UP000662111"/>
    </source>
</evidence>
<dbReference type="InterPro" id="IPR013096">
    <property type="entry name" value="Cupin_2"/>
</dbReference>
<dbReference type="EMBL" id="BMLB01000012">
    <property type="protein sequence ID" value="GGK83913.1"/>
    <property type="molecule type" value="Genomic_DNA"/>
</dbReference>
<accession>A0ABQ2FCL9</accession>
<dbReference type="InterPro" id="IPR011051">
    <property type="entry name" value="RmlC_Cupin_sf"/>
</dbReference>